<sequence length="39" mass="4330">MRGDHFGDVWWQLPSPSAAMALNSIASRTKRVLDAFSLP</sequence>
<evidence type="ECO:0000313" key="1">
    <source>
        <dbReference type="EMBL" id="EKF25905.1"/>
    </source>
</evidence>
<accession>K5BDJ7</accession>
<comment type="caution">
    <text evidence="1">The sequence shown here is derived from an EMBL/GenBank/DDBJ whole genome shotgun (WGS) entry which is preliminary data.</text>
</comment>
<organism evidence="1 2">
    <name type="scientific">Mycolicibacterium hassiacum (strain DSM 44199 / CIP 105218 / JCM 12690 / 3849)</name>
    <name type="common">Mycobacterium hassiacum</name>
    <dbReference type="NCBI Taxonomy" id="1122247"/>
    <lineage>
        <taxon>Bacteria</taxon>
        <taxon>Bacillati</taxon>
        <taxon>Actinomycetota</taxon>
        <taxon>Actinomycetes</taxon>
        <taxon>Mycobacteriales</taxon>
        <taxon>Mycobacteriaceae</taxon>
        <taxon>Mycolicibacterium</taxon>
    </lineage>
</organism>
<proteinExistence type="predicted"/>
<keyword evidence="2" id="KW-1185">Reference proteome</keyword>
<name>K5BDJ7_MYCHD</name>
<reference evidence="1 2" key="1">
    <citation type="journal article" date="2012" name="J. Bacteriol.">
        <title>Genome sequence of Mycobacterium hassiacum DSM 44199, a rare source of heat-stable mycobacterial proteins.</title>
        <authorList>
            <person name="Tiago I."/>
            <person name="Maranha A."/>
            <person name="Mendes V."/>
            <person name="Alarico S."/>
            <person name="Moynihan P.J."/>
            <person name="Clarke A.J."/>
            <person name="Macedo-Ribeiro S."/>
            <person name="Pereira P.J."/>
            <person name="Empadinhas N."/>
        </authorList>
    </citation>
    <scope>NUCLEOTIDE SEQUENCE [LARGE SCALE GENOMIC DNA]</scope>
    <source>
        <strain evidence="2">DSM 44199 / CIP 105218 / JCM 12690 / 3849</strain>
    </source>
</reference>
<dbReference type="Proteomes" id="UP000006265">
    <property type="component" value="Unassembled WGS sequence"/>
</dbReference>
<dbReference type="EMBL" id="AMRA01000004">
    <property type="protein sequence ID" value="EKF25905.1"/>
    <property type="molecule type" value="Genomic_DNA"/>
</dbReference>
<gene>
    <name evidence="1" type="ORF">C731_0089</name>
</gene>
<dbReference type="AlphaFoldDB" id="K5BDJ7"/>
<evidence type="ECO:0000313" key="2">
    <source>
        <dbReference type="Proteomes" id="UP000006265"/>
    </source>
</evidence>
<protein>
    <submittedName>
        <fullName evidence="1">Uncharacterized protein</fullName>
    </submittedName>
</protein>